<dbReference type="SUPFAM" id="SSF54928">
    <property type="entry name" value="RNA-binding domain, RBD"/>
    <property type="match status" value="1"/>
</dbReference>
<evidence type="ECO:0000313" key="7">
    <source>
        <dbReference type="Proteomes" id="UP000070089"/>
    </source>
</evidence>
<evidence type="ECO:0000259" key="5">
    <source>
        <dbReference type="PROSITE" id="PS50102"/>
    </source>
</evidence>
<dbReference type="InterPro" id="IPR012677">
    <property type="entry name" value="Nucleotide-bd_a/b_plait_sf"/>
</dbReference>
<dbReference type="Gene3D" id="3.30.70.330">
    <property type="match status" value="1"/>
</dbReference>
<comment type="subcellular location">
    <subcellularLocation>
        <location evidence="1">Nucleus</location>
        <location evidence="1">Nucleoplasm</location>
    </subcellularLocation>
</comment>
<dbReference type="VEuPathDB" id="GiardiaDB:QR46_1742"/>
<feature type="domain" description="RRM" evidence="5">
    <location>
        <begin position="46"/>
        <end position="124"/>
    </location>
</feature>
<comment type="caution">
    <text evidence="6">The sequence shown here is derived from an EMBL/GenBank/DDBJ whole genome shotgun (WGS) entry which is preliminary data.</text>
</comment>
<dbReference type="PANTHER" id="PTHR13798">
    <property type="entry name" value="RNA BINDING MOTIF RBM PROTEIN -RELATED"/>
    <property type="match status" value="1"/>
</dbReference>
<keyword evidence="3" id="KW-0539">Nucleus</keyword>
<dbReference type="InterPro" id="IPR035979">
    <property type="entry name" value="RBD_domain_sf"/>
</dbReference>
<dbReference type="GO" id="GO:0003723">
    <property type="term" value="F:RNA binding"/>
    <property type="evidence" value="ECO:0007669"/>
    <property type="project" value="UniProtKB-UniRule"/>
</dbReference>
<protein>
    <submittedName>
        <fullName evidence="6">Putative Splicing factor 3B subunit</fullName>
    </submittedName>
</protein>
<evidence type="ECO:0000256" key="2">
    <source>
        <dbReference type="ARBA" id="ARBA00022884"/>
    </source>
</evidence>
<dbReference type="InterPro" id="IPR052285">
    <property type="entry name" value="NEXT_complex_subunit"/>
</dbReference>
<dbReference type="InterPro" id="IPR000504">
    <property type="entry name" value="RRM_dom"/>
</dbReference>
<keyword evidence="2 4" id="KW-0694">RNA-binding</keyword>
<dbReference type="PROSITE" id="PS50102">
    <property type="entry name" value="RRM"/>
    <property type="match status" value="1"/>
</dbReference>
<evidence type="ECO:0000313" key="6">
    <source>
        <dbReference type="EMBL" id="KWX14242.1"/>
    </source>
</evidence>
<dbReference type="GO" id="GO:0005654">
    <property type="term" value="C:nucleoplasm"/>
    <property type="evidence" value="ECO:0007669"/>
    <property type="project" value="UniProtKB-SubCell"/>
</dbReference>
<name>A0A132NX09_GIAIN</name>
<dbReference type="Pfam" id="PF00076">
    <property type="entry name" value="RRM_1"/>
    <property type="match status" value="1"/>
</dbReference>
<proteinExistence type="predicted"/>
<dbReference type="Proteomes" id="UP000070089">
    <property type="component" value="Unassembled WGS sequence"/>
</dbReference>
<accession>A0A132NX09</accession>
<dbReference type="EMBL" id="JXTI01000039">
    <property type="protein sequence ID" value="KWX14242.1"/>
    <property type="molecule type" value="Genomic_DNA"/>
</dbReference>
<gene>
    <name evidence="6" type="ORF">QR46_1742</name>
</gene>
<reference evidence="6 7" key="1">
    <citation type="journal article" date="2015" name="Mol. Biochem. Parasitol.">
        <title>Identification of polymorphic genes for use in assemblage B genotyping assays through comparative genomics of multiple assemblage B Giardia duodenalis isolates.</title>
        <authorList>
            <person name="Wielinga C."/>
            <person name="Thompson R.C."/>
            <person name="Monis P."/>
            <person name="Ryan U."/>
        </authorList>
    </citation>
    <scope>NUCLEOTIDE SEQUENCE [LARGE SCALE GENOMIC DNA]</scope>
    <source>
        <strain evidence="6 7">BAH15c1</strain>
    </source>
</reference>
<sequence>MTARLGAALRSLKEGRTAVHSSKSSSSRLPRLAEMLDIKVRREKLTSLFVWNLDSRVNEDLLYELFAQVAHVQRVNIPTDPLTGLQKQYGFVDVGTKEMADYCKAVLSGVELYGKQLSVQDSRADVGQGVFTQQVLRVAFTKPPNYIDDCASSDIPGKESPSRFLEKFKDILSRFGVVTGQVCHDGYALYSFSNDSAVKEAANALNNQFICGMLITTTIVNR</sequence>
<dbReference type="OrthoDB" id="10259687at2759"/>
<dbReference type="PANTHER" id="PTHR13798:SF11">
    <property type="entry name" value="RNA-BINDING PROTEIN 7-RELATED"/>
    <property type="match status" value="1"/>
</dbReference>
<dbReference type="AlphaFoldDB" id="A0A132NX09"/>
<evidence type="ECO:0000256" key="3">
    <source>
        <dbReference type="ARBA" id="ARBA00023242"/>
    </source>
</evidence>
<evidence type="ECO:0000256" key="1">
    <source>
        <dbReference type="ARBA" id="ARBA00004642"/>
    </source>
</evidence>
<dbReference type="SMART" id="SM00360">
    <property type="entry name" value="RRM"/>
    <property type="match status" value="2"/>
</dbReference>
<evidence type="ECO:0000256" key="4">
    <source>
        <dbReference type="PROSITE-ProRule" id="PRU00176"/>
    </source>
</evidence>
<organism evidence="6 7">
    <name type="scientific">Giardia duodenalis assemblage B</name>
    <dbReference type="NCBI Taxonomy" id="1394984"/>
    <lineage>
        <taxon>Eukaryota</taxon>
        <taxon>Metamonada</taxon>
        <taxon>Diplomonadida</taxon>
        <taxon>Hexamitidae</taxon>
        <taxon>Giardiinae</taxon>
        <taxon>Giardia</taxon>
    </lineage>
</organism>